<sequence length="80" mass="9370">MSFTTLGQDSLQSIRSKQILLARQCSDLILYHREQLTHEAGMLEECSYCKQFTAMQNEFSINTSRIQQIITLRKEEEAQR</sequence>
<gene>
    <name evidence="1" type="ORF">I6N96_11445</name>
</gene>
<proteinExistence type="predicted"/>
<reference evidence="1 2" key="1">
    <citation type="submission" date="2020-12" db="EMBL/GenBank/DDBJ databases">
        <title>Vagococcus allomyrinae sp. nov. and Enterococcus lavae sp. nov., isolated from the larvae of Allomyrina dichotoma.</title>
        <authorList>
            <person name="Lee S.D."/>
        </authorList>
    </citation>
    <scope>NUCLEOTIDE SEQUENCE [LARGE SCALE GENOMIC DNA]</scope>
    <source>
        <strain evidence="1 2">BWM-S5</strain>
    </source>
</reference>
<evidence type="ECO:0000313" key="1">
    <source>
        <dbReference type="EMBL" id="MBP1046883.1"/>
    </source>
</evidence>
<evidence type="ECO:0000313" key="2">
    <source>
        <dbReference type="Proteomes" id="UP000673375"/>
    </source>
</evidence>
<keyword evidence="2" id="KW-1185">Reference proteome</keyword>
<comment type="caution">
    <text evidence="1">The sequence shown here is derived from an EMBL/GenBank/DDBJ whole genome shotgun (WGS) entry which is preliminary data.</text>
</comment>
<name>A0ABS4CL21_9ENTE</name>
<dbReference type="RefSeq" id="WP_209557673.1">
    <property type="nucleotide sequence ID" value="NZ_JAEDXU010000005.1"/>
</dbReference>
<protein>
    <submittedName>
        <fullName evidence="1">Uncharacterized protein</fullName>
    </submittedName>
</protein>
<accession>A0ABS4CL21</accession>
<dbReference type="EMBL" id="JAEDXU010000005">
    <property type="protein sequence ID" value="MBP1046883.1"/>
    <property type="molecule type" value="Genomic_DNA"/>
</dbReference>
<dbReference type="Proteomes" id="UP000673375">
    <property type="component" value="Unassembled WGS sequence"/>
</dbReference>
<organism evidence="1 2">
    <name type="scientific">Enterococcus larvae</name>
    <dbReference type="NCBI Taxonomy" id="2794352"/>
    <lineage>
        <taxon>Bacteria</taxon>
        <taxon>Bacillati</taxon>
        <taxon>Bacillota</taxon>
        <taxon>Bacilli</taxon>
        <taxon>Lactobacillales</taxon>
        <taxon>Enterococcaceae</taxon>
        <taxon>Enterococcus</taxon>
    </lineage>
</organism>